<dbReference type="EMBL" id="AZBU02000002">
    <property type="protein sequence ID" value="TKR93354.1"/>
    <property type="molecule type" value="Genomic_DNA"/>
</dbReference>
<protein>
    <submittedName>
        <fullName evidence="1">Uncharacterized protein</fullName>
    </submittedName>
</protein>
<proteinExistence type="predicted"/>
<keyword evidence="2" id="KW-1185">Reference proteome</keyword>
<dbReference type="OrthoDB" id="5973359at2759"/>
<evidence type="ECO:0000313" key="1">
    <source>
        <dbReference type="EMBL" id="TKR93354.1"/>
    </source>
</evidence>
<reference evidence="1 2" key="2">
    <citation type="journal article" date="2019" name="G3 (Bethesda)">
        <title>Hybrid Assembly of the Genome of the Entomopathogenic Nematode Steinernema carpocapsae Identifies the X-Chromosome.</title>
        <authorList>
            <person name="Serra L."/>
            <person name="Macchietto M."/>
            <person name="Macias-Munoz A."/>
            <person name="McGill C.J."/>
            <person name="Rodriguez I.M."/>
            <person name="Rodriguez B."/>
            <person name="Murad R."/>
            <person name="Mortazavi A."/>
        </authorList>
    </citation>
    <scope>NUCLEOTIDE SEQUENCE [LARGE SCALE GENOMIC DNA]</scope>
    <source>
        <strain evidence="1 2">ALL</strain>
    </source>
</reference>
<gene>
    <name evidence="1" type="ORF">L596_007828</name>
</gene>
<dbReference type="AlphaFoldDB" id="A0A4U5PBK9"/>
<organism evidence="1 2">
    <name type="scientific">Steinernema carpocapsae</name>
    <name type="common">Entomopathogenic nematode</name>
    <dbReference type="NCBI Taxonomy" id="34508"/>
    <lineage>
        <taxon>Eukaryota</taxon>
        <taxon>Metazoa</taxon>
        <taxon>Ecdysozoa</taxon>
        <taxon>Nematoda</taxon>
        <taxon>Chromadorea</taxon>
        <taxon>Rhabditida</taxon>
        <taxon>Tylenchina</taxon>
        <taxon>Panagrolaimomorpha</taxon>
        <taxon>Strongyloidoidea</taxon>
        <taxon>Steinernematidae</taxon>
        <taxon>Steinernema</taxon>
    </lineage>
</organism>
<evidence type="ECO:0000313" key="2">
    <source>
        <dbReference type="Proteomes" id="UP000298663"/>
    </source>
</evidence>
<reference evidence="1 2" key="1">
    <citation type="journal article" date="2015" name="Genome Biol.">
        <title>Comparative genomics of Steinernema reveals deeply conserved gene regulatory networks.</title>
        <authorList>
            <person name="Dillman A.R."/>
            <person name="Macchietto M."/>
            <person name="Porter C.F."/>
            <person name="Rogers A."/>
            <person name="Williams B."/>
            <person name="Antoshechkin I."/>
            <person name="Lee M.M."/>
            <person name="Goodwin Z."/>
            <person name="Lu X."/>
            <person name="Lewis E.E."/>
            <person name="Goodrich-Blair H."/>
            <person name="Stock S.P."/>
            <person name="Adams B.J."/>
            <person name="Sternberg P.W."/>
            <person name="Mortazavi A."/>
        </authorList>
    </citation>
    <scope>NUCLEOTIDE SEQUENCE [LARGE SCALE GENOMIC DNA]</scope>
    <source>
        <strain evidence="1 2">ALL</strain>
    </source>
</reference>
<comment type="caution">
    <text evidence="1">The sequence shown here is derived from an EMBL/GenBank/DDBJ whole genome shotgun (WGS) entry which is preliminary data.</text>
</comment>
<accession>A0A4U5PBK9</accession>
<sequence>MSASFLDLTKRTVGEHKDISKGDVLVIDVEAVDLAQSTQDLPIENPGSAIRQGFHEDRPVRPLLLHVSSEALARCVFHAHQVARLLFLFRGIFFDGSVVSLDDVRRHLRDLKLPSEFVFGVDVVQGTEPRLQLLHDGDGSRGVVDLEDTHVLLFVLHNQIDDTVDHAVDDDVRSYRTTGGHCWAFREDDPEMRRKLKIRYTRLGEFTEHNEQYRIMQQASPQQSYGSPKR</sequence>
<name>A0A4U5PBK9_STECR</name>
<dbReference type="Proteomes" id="UP000298663">
    <property type="component" value="Unassembled WGS sequence"/>
</dbReference>